<evidence type="ECO:0008006" key="4">
    <source>
        <dbReference type="Google" id="ProtNLM"/>
    </source>
</evidence>
<evidence type="ECO:0000256" key="1">
    <source>
        <dbReference type="ARBA" id="ARBA00038362"/>
    </source>
</evidence>
<dbReference type="GO" id="GO:0005737">
    <property type="term" value="C:cytoplasm"/>
    <property type="evidence" value="ECO:0007669"/>
    <property type="project" value="TreeGrafter"/>
</dbReference>
<dbReference type="Pfam" id="PF00300">
    <property type="entry name" value="His_Phos_1"/>
    <property type="match status" value="1"/>
</dbReference>
<dbReference type="GO" id="GO:0016791">
    <property type="term" value="F:phosphatase activity"/>
    <property type="evidence" value="ECO:0007669"/>
    <property type="project" value="TreeGrafter"/>
</dbReference>
<dbReference type="PANTHER" id="PTHR48100:SF19">
    <property type="entry name" value="PHOSPHOGLYCERATE MUTASE FAMILY PROTEIN"/>
    <property type="match status" value="1"/>
</dbReference>
<gene>
    <name evidence="2" type="ORF">SLEP1_g30136</name>
</gene>
<dbReference type="Proteomes" id="UP001054252">
    <property type="component" value="Unassembled WGS sequence"/>
</dbReference>
<dbReference type="EMBL" id="BPVZ01000054">
    <property type="protein sequence ID" value="GKV19940.1"/>
    <property type="molecule type" value="Genomic_DNA"/>
</dbReference>
<dbReference type="SUPFAM" id="SSF53254">
    <property type="entry name" value="Phosphoglycerate mutase-like"/>
    <property type="match status" value="1"/>
</dbReference>
<comment type="caution">
    <text evidence="2">The sequence shown here is derived from an EMBL/GenBank/DDBJ whole genome shotgun (WGS) entry which is preliminary data.</text>
</comment>
<dbReference type="InterPro" id="IPR013078">
    <property type="entry name" value="His_Pase_superF_clade-1"/>
</dbReference>
<dbReference type="AlphaFoldDB" id="A0AAV5K5V9"/>
<accession>A0AAV5K5V9</accession>
<name>A0AAV5K5V9_9ROSI</name>
<dbReference type="SMART" id="SM00855">
    <property type="entry name" value="PGAM"/>
    <property type="match status" value="1"/>
</dbReference>
<reference evidence="2 3" key="1">
    <citation type="journal article" date="2021" name="Commun. Biol.">
        <title>The genome of Shorea leprosula (Dipterocarpaceae) highlights the ecological relevance of drought in aseasonal tropical rainforests.</title>
        <authorList>
            <person name="Ng K.K.S."/>
            <person name="Kobayashi M.J."/>
            <person name="Fawcett J.A."/>
            <person name="Hatakeyama M."/>
            <person name="Paape T."/>
            <person name="Ng C.H."/>
            <person name="Ang C.C."/>
            <person name="Tnah L.H."/>
            <person name="Lee C.T."/>
            <person name="Nishiyama T."/>
            <person name="Sese J."/>
            <person name="O'Brien M.J."/>
            <person name="Copetti D."/>
            <person name="Mohd Noor M.I."/>
            <person name="Ong R.C."/>
            <person name="Putra M."/>
            <person name="Sireger I.Z."/>
            <person name="Indrioko S."/>
            <person name="Kosugi Y."/>
            <person name="Izuno A."/>
            <person name="Isagi Y."/>
            <person name="Lee S.L."/>
            <person name="Shimizu K.K."/>
        </authorList>
    </citation>
    <scope>NUCLEOTIDE SEQUENCE [LARGE SCALE GENOMIC DNA]</scope>
    <source>
        <strain evidence="2">214</strain>
    </source>
</reference>
<dbReference type="CDD" id="cd07067">
    <property type="entry name" value="HP_PGM_like"/>
    <property type="match status" value="1"/>
</dbReference>
<evidence type="ECO:0000313" key="3">
    <source>
        <dbReference type="Proteomes" id="UP001054252"/>
    </source>
</evidence>
<organism evidence="2 3">
    <name type="scientific">Rubroshorea leprosula</name>
    <dbReference type="NCBI Taxonomy" id="152421"/>
    <lineage>
        <taxon>Eukaryota</taxon>
        <taxon>Viridiplantae</taxon>
        <taxon>Streptophyta</taxon>
        <taxon>Embryophyta</taxon>
        <taxon>Tracheophyta</taxon>
        <taxon>Spermatophyta</taxon>
        <taxon>Magnoliopsida</taxon>
        <taxon>eudicotyledons</taxon>
        <taxon>Gunneridae</taxon>
        <taxon>Pentapetalae</taxon>
        <taxon>rosids</taxon>
        <taxon>malvids</taxon>
        <taxon>Malvales</taxon>
        <taxon>Dipterocarpaceae</taxon>
        <taxon>Rubroshorea</taxon>
    </lineage>
</organism>
<dbReference type="InterPro" id="IPR050275">
    <property type="entry name" value="PGM_Phosphatase"/>
</dbReference>
<sequence>MDTATAAQLHDFKILHLVRHAQGMHNVAAEENTDALKSYDLLDAPLSTVGWQQVCDLRKFVYEHGLVERIELVITSPMLRTIQTAIGVFGSKGLANELDGAQSMMEQDQNHTAIASFNCIPVLAVELCRERLIESEDDSLWTADHKETHEEVAARGMKFIKWLWIRKEKEIAIVSHGIFLQETLMALGTKSYLPTKTDLFKRFQNCELRSVIIADESLMSLDSLTNSKNCGRIQYSLQLPNTAAKENVTEKEY</sequence>
<dbReference type="PANTHER" id="PTHR48100">
    <property type="entry name" value="BROAD-SPECIFICITY PHOSPHATASE YOR283W-RELATED"/>
    <property type="match status" value="1"/>
</dbReference>
<keyword evidence="3" id="KW-1185">Reference proteome</keyword>
<proteinExistence type="inferred from homology"/>
<evidence type="ECO:0000313" key="2">
    <source>
        <dbReference type="EMBL" id="GKV19940.1"/>
    </source>
</evidence>
<comment type="similarity">
    <text evidence="1">Belongs to the phosphoglycerate mutase family.</text>
</comment>
<dbReference type="InterPro" id="IPR029033">
    <property type="entry name" value="His_PPase_superfam"/>
</dbReference>
<protein>
    <recommendedName>
        <fullName evidence="4">Phosphoglycerate mutase-like protein 1</fullName>
    </recommendedName>
</protein>
<dbReference type="Gene3D" id="3.40.50.1240">
    <property type="entry name" value="Phosphoglycerate mutase-like"/>
    <property type="match status" value="1"/>
</dbReference>